<sequence length="138" mass="15385">MTIRTEDGLILTTEADGILVLESYVHPFGKKKILEFPEIRHFEEIIKMRGATKLPTGDQVITITAKTAQQTSGSLQYKGTVRLVKDNVQVVGSGIKKLQESKIKIKGAKSRMVNESLTIEGKKDYSVLLNKLEELELV</sequence>
<proteinExistence type="predicted"/>
<organism evidence="1">
    <name type="scientific">Yangshan Harbor Nitrososphaeria virus</name>
    <dbReference type="NCBI Taxonomy" id="2969597"/>
    <lineage>
        <taxon>Viruses</taxon>
        <taxon>Duplodnaviria</taxon>
        <taxon>Heunggongvirae</taxon>
        <taxon>Uroviricota</taxon>
        <taxon>Caudoviricetes</taxon>
    </lineage>
</organism>
<name>A0A976UB21_9CAUD</name>
<dbReference type="EMBL" id="ON649703">
    <property type="protein sequence ID" value="UVF62614.1"/>
    <property type="molecule type" value="Genomic_DNA"/>
</dbReference>
<evidence type="ECO:0000313" key="1">
    <source>
        <dbReference type="EMBL" id="UVF62614.1"/>
    </source>
</evidence>
<protein>
    <submittedName>
        <fullName evidence="1">Uncharacterized protein</fullName>
    </submittedName>
</protein>
<reference evidence="1" key="1">
    <citation type="submission" date="2022-05" db="EMBL/GenBank/DDBJ databases">
        <title>Diverse viruses of marine archaea discovered using metagenomics.</title>
        <authorList>
            <person name="Zhou Y."/>
        </authorList>
    </citation>
    <scope>NUCLEOTIDE SEQUENCE</scope>
    <source>
        <strain evidence="1">YSH_354833</strain>
    </source>
</reference>
<accession>A0A976UB21</accession>